<dbReference type="Pfam" id="PF00392">
    <property type="entry name" value="GntR"/>
    <property type="match status" value="1"/>
</dbReference>
<evidence type="ECO:0000256" key="3">
    <source>
        <dbReference type="ARBA" id="ARBA00023163"/>
    </source>
</evidence>
<keyword evidence="6" id="KW-1185">Reference proteome</keyword>
<name>A0A5C7F867_9BACI</name>
<dbReference type="GO" id="GO:0003677">
    <property type="term" value="F:DNA binding"/>
    <property type="evidence" value="ECO:0007669"/>
    <property type="project" value="UniProtKB-KW"/>
</dbReference>
<feature type="domain" description="HTH gntR-type" evidence="4">
    <location>
        <begin position="9"/>
        <end position="77"/>
    </location>
</feature>
<dbReference type="CDD" id="cd07377">
    <property type="entry name" value="WHTH_GntR"/>
    <property type="match status" value="1"/>
</dbReference>
<protein>
    <submittedName>
        <fullName evidence="5">GntR family transcriptional regulator</fullName>
    </submittedName>
</protein>
<evidence type="ECO:0000313" key="5">
    <source>
        <dbReference type="EMBL" id="WWD79602.1"/>
    </source>
</evidence>
<accession>A0A5C7F867</accession>
<dbReference type="SMART" id="SM00345">
    <property type="entry name" value="HTH_GNTR"/>
    <property type="match status" value="1"/>
</dbReference>
<organism evidence="5 6">
    <name type="scientific">Alkalicoccus halolimnae</name>
    <dbReference type="NCBI Taxonomy" id="1667239"/>
    <lineage>
        <taxon>Bacteria</taxon>
        <taxon>Bacillati</taxon>
        <taxon>Bacillota</taxon>
        <taxon>Bacilli</taxon>
        <taxon>Bacillales</taxon>
        <taxon>Bacillaceae</taxon>
        <taxon>Alkalicoccus</taxon>
    </lineage>
</organism>
<dbReference type="PANTHER" id="PTHR38445:SF10">
    <property type="entry name" value="GNTR-FAMILY TRANSCRIPTIONAL REGULATOR"/>
    <property type="match status" value="1"/>
</dbReference>
<evidence type="ECO:0000256" key="1">
    <source>
        <dbReference type="ARBA" id="ARBA00023015"/>
    </source>
</evidence>
<dbReference type="KEGG" id="ahal:FTX54_014555"/>
<evidence type="ECO:0000313" key="6">
    <source>
        <dbReference type="Proteomes" id="UP000321816"/>
    </source>
</evidence>
<dbReference type="Proteomes" id="UP000321816">
    <property type="component" value="Chromosome"/>
</dbReference>
<dbReference type="RefSeq" id="WP_147803733.1">
    <property type="nucleotide sequence ID" value="NZ_CP144914.1"/>
</dbReference>
<dbReference type="PROSITE" id="PS50949">
    <property type="entry name" value="HTH_GNTR"/>
    <property type="match status" value="1"/>
</dbReference>
<gene>
    <name evidence="5" type="ORF">FTX54_014555</name>
</gene>
<dbReference type="InterPro" id="IPR036390">
    <property type="entry name" value="WH_DNA-bd_sf"/>
</dbReference>
<keyword evidence="3" id="KW-0804">Transcription</keyword>
<dbReference type="PANTHER" id="PTHR38445">
    <property type="entry name" value="HTH-TYPE TRANSCRIPTIONAL REPRESSOR YTRA"/>
    <property type="match status" value="1"/>
</dbReference>
<dbReference type="InterPro" id="IPR000524">
    <property type="entry name" value="Tscrpt_reg_HTH_GntR"/>
</dbReference>
<proteinExistence type="predicted"/>
<dbReference type="OrthoDB" id="162505at2"/>
<keyword evidence="1" id="KW-0805">Transcription regulation</keyword>
<dbReference type="SUPFAM" id="SSF46785">
    <property type="entry name" value="Winged helix' DNA-binding domain"/>
    <property type="match status" value="1"/>
</dbReference>
<reference evidence="5 6" key="1">
    <citation type="submission" date="2024-01" db="EMBL/GenBank/DDBJ databases">
        <title>Complete Genome Sequence of Alkalicoccus halolimnae BZ-SZ-XJ29T, a Moderately Halophilic Bacterium Isolated from a Salt Lake.</title>
        <authorList>
            <person name="Zhao B."/>
        </authorList>
    </citation>
    <scope>NUCLEOTIDE SEQUENCE [LARGE SCALE GENOMIC DNA]</scope>
    <source>
        <strain evidence="5 6">BZ-SZ-XJ29</strain>
    </source>
</reference>
<dbReference type="InterPro" id="IPR036388">
    <property type="entry name" value="WH-like_DNA-bd_sf"/>
</dbReference>
<sequence length="129" mass="14631">MSTDFHSKKPIFKQIKEQLEDQILDHRLEEGDKAPSTNDLVGFYKVNHLTIAKGVNELVDEGILFKKRGVGMFVADGAEEKLIAKRRAAFAEDYVTDLLNEAEKLKISEEELIELIKDRKGRGSYGRGH</sequence>
<evidence type="ECO:0000256" key="2">
    <source>
        <dbReference type="ARBA" id="ARBA00023125"/>
    </source>
</evidence>
<keyword evidence="2" id="KW-0238">DNA-binding</keyword>
<dbReference type="GO" id="GO:0003700">
    <property type="term" value="F:DNA-binding transcription factor activity"/>
    <property type="evidence" value="ECO:0007669"/>
    <property type="project" value="InterPro"/>
</dbReference>
<evidence type="ECO:0000259" key="4">
    <source>
        <dbReference type="PROSITE" id="PS50949"/>
    </source>
</evidence>
<dbReference type="AlphaFoldDB" id="A0A5C7F867"/>
<dbReference type="Gene3D" id="1.10.10.10">
    <property type="entry name" value="Winged helix-like DNA-binding domain superfamily/Winged helix DNA-binding domain"/>
    <property type="match status" value="1"/>
</dbReference>
<dbReference type="EMBL" id="CP144914">
    <property type="protein sequence ID" value="WWD79602.1"/>
    <property type="molecule type" value="Genomic_DNA"/>
</dbReference>